<dbReference type="Pfam" id="PF00005">
    <property type="entry name" value="ABC_tran"/>
    <property type="match status" value="1"/>
</dbReference>
<dbReference type="SMART" id="SM00382">
    <property type="entry name" value="AAA"/>
    <property type="match status" value="1"/>
</dbReference>
<dbReference type="InterPro" id="IPR003593">
    <property type="entry name" value="AAA+_ATPase"/>
</dbReference>
<evidence type="ECO:0000256" key="2">
    <source>
        <dbReference type="ARBA" id="ARBA00022840"/>
    </source>
</evidence>
<dbReference type="InterPro" id="IPR015854">
    <property type="entry name" value="ABC_transpr_LolD-like"/>
</dbReference>
<keyword evidence="1" id="KW-0547">Nucleotide-binding</keyword>
<dbReference type="AlphaFoldDB" id="A0A5D5ANU4"/>
<keyword evidence="5" id="KW-1185">Reference proteome</keyword>
<organism evidence="4 5">
    <name type="scientific">Natrialba swarupiae</name>
    <dbReference type="NCBI Taxonomy" id="2448032"/>
    <lineage>
        <taxon>Archaea</taxon>
        <taxon>Methanobacteriati</taxon>
        <taxon>Methanobacteriota</taxon>
        <taxon>Stenosarchaea group</taxon>
        <taxon>Halobacteria</taxon>
        <taxon>Halobacteriales</taxon>
        <taxon>Natrialbaceae</taxon>
        <taxon>Natrialba</taxon>
    </lineage>
</organism>
<reference evidence="4 5" key="1">
    <citation type="submission" date="2019-08" db="EMBL/GenBank/DDBJ databases">
        <title>Archaea genome.</title>
        <authorList>
            <person name="Kajale S."/>
            <person name="Shouche Y."/>
            <person name="Deshpande N."/>
            <person name="Sharma A."/>
        </authorList>
    </citation>
    <scope>NUCLEOTIDE SEQUENCE [LARGE SCALE GENOMIC DNA]</scope>
    <source>
        <strain evidence="4 5">ESP3B_9</strain>
    </source>
</reference>
<evidence type="ECO:0000313" key="4">
    <source>
        <dbReference type="EMBL" id="TYT62704.1"/>
    </source>
</evidence>
<sequence length="252" mass="27116">MTTTHHPETAQLSIDSLSKRFEMHVLSNTTVVGLEDVSATIRDGEFLAVVGESGSGKSSLLKCLYRSYEPTAGAVRYATDDGDVVDLASCSERTILALREGEIGYVSQFLEEIPRVSALDIVSRPLREAGVSDDEARDRARELLAALELPPELWKAYPATFSGGERQRVNLAKALATEPSLLLLDEPTSALDPETRAAAVDLLRSSLADGTTMVGVFHNPDVVATLADRVLVLDDGSVVDTVDVDAYLEGVR</sequence>
<dbReference type="PROSITE" id="PS50893">
    <property type="entry name" value="ABC_TRANSPORTER_2"/>
    <property type="match status" value="1"/>
</dbReference>
<dbReference type="GO" id="GO:0022857">
    <property type="term" value="F:transmembrane transporter activity"/>
    <property type="evidence" value="ECO:0007669"/>
    <property type="project" value="TreeGrafter"/>
</dbReference>
<protein>
    <submittedName>
        <fullName evidence="4">ATP-binding cassette domain-containing protein</fullName>
    </submittedName>
</protein>
<dbReference type="RefSeq" id="WP_149080721.1">
    <property type="nucleotide sequence ID" value="NZ_VTAW01000006.1"/>
</dbReference>
<dbReference type="GO" id="GO:0005524">
    <property type="term" value="F:ATP binding"/>
    <property type="evidence" value="ECO:0007669"/>
    <property type="project" value="UniProtKB-KW"/>
</dbReference>
<dbReference type="GO" id="GO:0005886">
    <property type="term" value="C:plasma membrane"/>
    <property type="evidence" value="ECO:0007669"/>
    <property type="project" value="TreeGrafter"/>
</dbReference>
<evidence type="ECO:0000256" key="1">
    <source>
        <dbReference type="ARBA" id="ARBA00022741"/>
    </source>
</evidence>
<gene>
    <name evidence="4" type="ORF">FYC77_06630</name>
</gene>
<proteinExistence type="predicted"/>
<keyword evidence="2 4" id="KW-0067">ATP-binding</keyword>
<evidence type="ECO:0000313" key="5">
    <source>
        <dbReference type="Proteomes" id="UP000324104"/>
    </source>
</evidence>
<dbReference type="EMBL" id="VTAW01000006">
    <property type="protein sequence ID" value="TYT62704.1"/>
    <property type="molecule type" value="Genomic_DNA"/>
</dbReference>
<dbReference type="InterPro" id="IPR003439">
    <property type="entry name" value="ABC_transporter-like_ATP-bd"/>
</dbReference>
<accession>A0A5D5ANU4</accession>
<dbReference type="InterPro" id="IPR017871">
    <property type="entry name" value="ABC_transporter-like_CS"/>
</dbReference>
<name>A0A5D5ANU4_9EURY</name>
<dbReference type="Gene3D" id="3.40.50.300">
    <property type="entry name" value="P-loop containing nucleotide triphosphate hydrolases"/>
    <property type="match status" value="1"/>
</dbReference>
<dbReference type="GO" id="GO:0016887">
    <property type="term" value="F:ATP hydrolysis activity"/>
    <property type="evidence" value="ECO:0007669"/>
    <property type="project" value="InterPro"/>
</dbReference>
<feature type="domain" description="ABC transporter" evidence="3">
    <location>
        <begin position="12"/>
        <end position="251"/>
    </location>
</feature>
<dbReference type="SUPFAM" id="SSF52540">
    <property type="entry name" value="P-loop containing nucleoside triphosphate hydrolases"/>
    <property type="match status" value="1"/>
</dbReference>
<dbReference type="Proteomes" id="UP000324104">
    <property type="component" value="Unassembled WGS sequence"/>
</dbReference>
<dbReference type="PANTHER" id="PTHR24220">
    <property type="entry name" value="IMPORT ATP-BINDING PROTEIN"/>
    <property type="match status" value="1"/>
</dbReference>
<comment type="caution">
    <text evidence="4">The sequence shown here is derived from an EMBL/GenBank/DDBJ whole genome shotgun (WGS) entry which is preliminary data.</text>
</comment>
<dbReference type="PROSITE" id="PS00211">
    <property type="entry name" value="ABC_TRANSPORTER_1"/>
    <property type="match status" value="1"/>
</dbReference>
<dbReference type="InterPro" id="IPR027417">
    <property type="entry name" value="P-loop_NTPase"/>
</dbReference>
<evidence type="ECO:0000259" key="3">
    <source>
        <dbReference type="PROSITE" id="PS50893"/>
    </source>
</evidence>